<protein>
    <submittedName>
        <fullName evidence="1">Mevalonate kinase</fullName>
    </submittedName>
</protein>
<evidence type="ECO:0000313" key="1">
    <source>
        <dbReference type="EMBL" id="SEK79913.1"/>
    </source>
</evidence>
<dbReference type="SUPFAM" id="SSF54211">
    <property type="entry name" value="Ribosomal protein S5 domain 2-like"/>
    <property type="match status" value="1"/>
</dbReference>
<dbReference type="InterPro" id="IPR047765">
    <property type="entry name" value="GHMP_GYDIA-like"/>
</dbReference>
<keyword evidence="2" id="KW-1185">Reference proteome</keyword>
<dbReference type="AlphaFoldDB" id="A0A1H7JZ91"/>
<keyword evidence="1" id="KW-0808">Transferase</keyword>
<evidence type="ECO:0000313" key="2">
    <source>
        <dbReference type="Proteomes" id="UP000198990"/>
    </source>
</evidence>
<sequence>MMKELYSNGKLLLTAEYAILDGAKGLALPTKFGQSLKLETSNSKALLWKSLDYNGTIWFSAQFSKIDIKTIHTSDADISQRLAQILLKAKQLNPAFLSRKTDYNSIEARLNFPRDWGLGTSSTLITNIAQWANVNPYQLLAATFGGSGYDIACAQHNTPILYQRNEYTPIVSEVPFHPNFSDQLYFVYLNQKKNSREAINSYRNLDFDKTALISKIDTITDKILTCLDLKEFAALLNKHEAIISETLKIPTIKDILFSDYSGTIKSLGAWGGDFVLVTGTASEMNYFKDKGYSIILPYKEMIL</sequence>
<dbReference type="STRING" id="228957.SAMN04488008_102187"/>
<dbReference type="Proteomes" id="UP000198990">
    <property type="component" value="Unassembled WGS sequence"/>
</dbReference>
<dbReference type="NCBIfam" id="NF040656">
    <property type="entry name" value="GHMP_GYDIA"/>
    <property type="match status" value="1"/>
</dbReference>
<accession>A0A1H7JZ91</accession>
<dbReference type="Gene3D" id="3.30.230.10">
    <property type="match status" value="1"/>
</dbReference>
<dbReference type="InterPro" id="IPR014721">
    <property type="entry name" value="Ribsml_uS5_D2-typ_fold_subgr"/>
</dbReference>
<dbReference type="GO" id="GO:0016301">
    <property type="term" value="F:kinase activity"/>
    <property type="evidence" value="ECO:0007669"/>
    <property type="project" value="UniProtKB-KW"/>
</dbReference>
<gene>
    <name evidence="1" type="ORF">SAMN04488008_102187</name>
</gene>
<organism evidence="1 2">
    <name type="scientific">Maribacter orientalis</name>
    <dbReference type="NCBI Taxonomy" id="228957"/>
    <lineage>
        <taxon>Bacteria</taxon>
        <taxon>Pseudomonadati</taxon>
        <taxon>Bacteroidota</taxon>
        <taxon>Flavobacteriia</taxon>
        <taxon>Flavobacteriales</taxon>
        <taxon>Flavobacteriaceae</taxon>
        <taxon>Maribacter</taxon>
    </lineage>
</organism>
<dbReference type="EMBL" id="FNZN01000002">
    <property type="protein sequence ID" value="SEK79913.1"/>
    <property type="molecule type" value="Genomic_DNA"/>
</dbReference>
<dbReference type="InterPro" id="IPR020568">
    <property type="entry name" value="Ribosomal_Su5_D2-typ_SF"/>
</dbReference>
<keyword evidence="1" id="KW-0418">Kinase</keyword>
<dbReference type="OrthoDB" id="5288719at2"/>
<name>A0A1H7JZ91_9FLAO</name>
<reference evidence="2" key="1">
    <citation type="submission" date="2016-10" db="EMBL/GenBank/DDBJ databases">
        <authorList>
            <person name="Varghese N."/>
            <person name="Submissions S."/>
        </authorList>
    </citation>
    <scope>NUCLEOTIDE SEQUENCE [LARGE SCALE GENOMIC DNA]</scope>
    <source>
        <strain evidence="2">DSM 16471</strain>
    </source>
</reference>
<proteinExistence type="predicted"/>
<dbReference type="RefSeq" id="WP_091620539.1">
    <property type="nucleotide sequence ID" value="NZ_FNZN01000002.1"/>
</dbReference>